<dbReference type="InterPro" id="IPR051091">
    <property type="entry name" value="O-Glucosyltr/Glycosyltrsf_90"/>
</dbReference>
<organism evidence="3 4">
    <name type="scientific">Lithospermum erythrorhizon</name>
    <name type="common">Purple gromwell</name>
    <name type="synonym">Lithospermum officinale var. erythrorhizon</name>
    <dbReference type="NCBI Taxonomy" id="34254"/>
    <lineage>
        <taxon>Eukaryota</taxon>
        <taxon>Viridiplantae</taxon>
        <taxon>Streptophyta</taxon>
        <taxon>Embryophyta</taxon>
        <taxon>Tracheophyta</taxon>
        <taxon>Spermatophyta</taxon>
        <taxon>Magnoliopsida</taxon>
        <taxon>eudicotyledons</taxon>
        <taxon>Gunneridae</taxon>
        <taxon>Pentapetalae</taxon>
        <taxon>asterids</taxon>
        <taxon>lamiids</taxon>
        <taxon>Boraginales</taxon>
        <taxon>Boraginaceae</taxon>
        <taxon>Boraginoideae</taxon>
        <taxon>Lithospermeae</taxon>
        <taxon>Lithospermum</taxon>
    </lineage>
</organism>
<dbReference type="AlphaFoldDB" id="A0AAV3P527"/>
<evidence type="ECO:0000313" key="3">
    <source>
        <dbReference type="EMBL" id="GAA0146222.1"/>
    </source>
</evidence>
<dbReference type="InterPro" id="IPR006598">
    <property type="entry name" value="CAP10"/>
</dbReference>
<evidence type="ECO:0000259" key="2">
    <source>
        <dbReference type="SMART" id="SM00672"/>
    </source>
</evidence>
<reference evidence="3 4" key="1">
    <citation type="submission" date="2024-01" db="EMBL/GenBank/DDBJ databases">
        <title>The complete chloroplast genome sequence of Lithospermum erythrorhizon: insights into the phylogenetic relationship among Boraginaceae species and the maternal lineages of purple gromwells.</title>
        <authorList>
            <person name="Okada T."/>
            <person name="Watanabe K."/>
        </authorList>
    </citation>
    <scope>NUCLEOTIDE SEQUENCE [LARGE SCALE GENOMIC DNA]</scope>
</reference>
<dbReference type="PANTHER" id="PTHR12203:SF99">
    <property type="entry name" value="OS04G0534100 PROTEIN"/>
    <property type="match status" value="1"/>
</dbReference>
<evidence type="ECO:0000313" key="4">
    <source>
        <dbReference type="Proteomes" id="UP001454036"/>
    </source>
</evidence>
<evidence type="ECO:0000256" key="1">
    <source>
        <dbReference type="SAM" id="Phobius"/>
    </source>
</evidence>
<dbReference type="EMBL" id="BAABME010000895">
    <property type="protein sequence ID" value="GAA0146222.1"/>
    <property type="molecule type" value="Genomic_DNA"/>
</dbReference>
<comment type="caution">
    <text evidence="3">The sequence shown here is derived from an EMBL/GenBank/DDBJ whole genome shotgun (WGS) entry which is preliminary data.</text>
</comment>
<dbReference type="Pfam" id="PF05686">
    <property type="entry name" value="Glyco_transf_90"/>
    <property type="match status" value="1"/>
</dbReference>
<name>A0AAV3P527_LITER</name>
<dbReference type="Proteomes" id="UP001454036">
    <property type="component" value="Unassembled WGS sequence"/>
</dbReference>
<keyword evidence="1" id="KW-0472">Membrane</keyword>
<proteinExistence type="predicted"/>
<keyword evidence="4" id="KW-1185">Reference proteome</keyword>
<dbReference type="PANTHER" id="PTHR12203">
    <property type="entry name" value="KDEL LYS-ASP-GLU-LEU CONTAINING - RELATED"/>
    <property type="match status" value="1"/>
</dbReference>
<keyword evidence="1" id="KW-1133">Transmembrane helix</keyword>
<accession>A0AAV3P527</accession>
<protein>
    <recommendedName>
        <fullName evidence="2">Glycosyl transferase CAP10 domain-containing protein</fullName>
    </recommendedName>
</protein>
<dbReference type="SMART" id="SM00672">
    <property type="entry name" value="CAP10"/>
    <property type="match status" value="1"/>
</dbReference>
<keyword evidence="1" id="KW-0812">Transmembrane</keyword>
<sequence>MQGIPFLATRSSSLAISLFVVIIIGAFISTRFLDDSASLMVTSSSTKTSLITLTSNSRPNDGPKKLKQTQPRLVVPLNCSISEPRTCPASHYPSKFIIRSNVESSSESSTTCPEYFRHIHDDLWPWRETGITEGMVRKAKRTATFRLTIVNGTAYVQQYVKAFQSRDTSTLWGILQLLRRYPGKVPDLDIMFDCVDWPVIKTEWFQSPNASAPPPLFRYCGDDATFDIVFPDWSFWGWPEINIKPWVGLSKDLNEGNRRVKWEDRDPHAYWKGNPKVAETRMDLMKCNVSEKQDWGARVYEQDWSREQQQGFQQSDLASQCVHRYKIYIEGSAWSVSEKYILACDSMTLLVNPHYYDFFTRSLMPLEHYWPIREDDKCRSIKHAVDWGNNNPEKAKAIGKAASNFIQDQLNIDYVYDYMFHLLSEYAKLLKYKPTVPRKAVELCSESMACPATGFEKKFMEESLVKGPIDATPCTLPPPYPPSTLRSVLRKRETSMKQVEKWEKEYWDNQKNLQ</sequence>
<feature type="transmembrane region" description="Helical" evidence="1">
    <location>
        <begin position="12"/>
        <end position="33"/>
    </location>
</feature>
<gene>
    <name evidence="3" type="ORF">LIER_06229</name>
</gene>
<feature type="domain" description="Glycosyl transferase CAP10" evidence="2">
    <location>
        <begin position="184"/>
        <end position="433"/>
    </location>
</feature>